<feature type="transmembrane region" description="Helical" evidence="1">
    <location>
        <begin position="34"/>
        <end position="63"/>
    </location>
</feature>
<evidence type="ECO:0000313" key="2">
    <source>
        <dbReference type="EMBL" id="MBK5145552.1"/>
    </source>
</evidence>
<dbReference type="InterPro" id="IPR016382">
    <property type="entry name" value="Pilus_assmbly_TraL"/>
</dbReference>
<proteinExistence type="predicted"/>
<comment type="caution">
    <text evidence="2">The sequence shown here is derived from an EMBL/GenBank/DDBJ whole genome shotgun (WGS) entry which is preliminary data.</text>
</comment>
<keyword evidence="3" id="KW-1185">Reference proteome</keyword>
<dbReference type="Proteomes" id="UP001296921">
    <property type="component" value="Unassembled WGS sequence"/>
</dbReference>
<dbReference type="InterPro" id="IPR009838">
    <property type="entry name" value="T4SS_TraL"/>
</dbReference>
<organism evidence="2 3">
    <name type="scientific">Limnobaculum allomyrinae</name>
    <dbReference type="NCBI Taxonomy" id="2791986"/>
    <lineage>
        <taxon>Bacteria</taxon>
        <taxon>Pseudomonadati</taxon>
        <taxon>Pseudomonadota</taxon>
        <taxon>Gammaproteobacteria</taxon>
        <taxon>Enterobacterales</taxon>
        <taxon>Budviciaceae</taxon>
        <taxon>Limnobaculum</taxon>
    </lineage>
</organism>
<gene>
    <name evidence="2" type="primary">traL</name>
    <name evidence="2" type="ORF">I2494_17880</name>
</gene>
<accession>A0ABS1IUX3</accession>
<keyword evidence="1" id="KW-0472">Membrane</keyword>
<name>A0ABS1IUX3_9GAMM</name>
<reference evidence="2 3" key="1">
    <citation type="submission" date="2020-11" db="EMBL/GenBank/DDBJ databases">
        <title>Insectihabitans protaetiae gen. nov. sp. nov. and Insectihabitans allomyrinae sp. nov., isolated from larvae of Protaetia brevitarsis seulensis and Allomyrina dichotoma, respectively.</title>
        <authorList>
            <person name="Lee S.D."/>
            <person name="Byeon Y.-S."/>
            <person name="Kim S.-M."/>
            <person name="Yang H.L."/>
            <person name="Kim I.S."/>
        </authorList>
    </citation>
    <scope>NUCLEOTIDE SEQUENCE [LARGE SCALE GENOMIC DNA]</scope>
    <source>
        <strain evidence="2 3">BWR-B9</strain>
    </source>
</reference>
<keyword evidence="1" id="KW-1133">Transmembrane helix</keyword>
<dbReference type="RefSeq" id="WP_218468432.1">
    <property type="nucleotide sequence ID" value="NZ_JADRCR010000012.1"/>
</dbReference>
<dbReference type="PIRSF" id="PIRSF003259">
    <property type="entry name" value="Pilus_assembly_TraL"/>
    <property type="match status" value="1"/>
</dbReference>
<evidence type="ECO:0000313" key="3">
    <source>
        <dbReference type="Proteomes" id="UP001296921"/>
    </source>
</evidence>
<sequence>MSGNDNQRDDFYPYRFPKTLTDQERWFGLPLEEIIPVVSVAGWGLWINKPIFGFVMAFVLWLLIRKVKKGKGSMWLYNLMYWYLPTLIFKSVYKHIPDSCLRQWTK</sequence>
<protein>
    <submittedName>
        <fullName evidence="2">Type IV conjugative transfer system protein TraL</fullName>
    </submittedName>
</protein>
<dbReference type="Pfam" id="PF07178">
    <property type="entry name" value="TraL"/>
    <property type="match status" value="1"/>
</dbReference>
<evidence type="ECO:0000256" key="1">
    <source>
        <dbReference type="SAM" id="Phobius"/>
    </source>
</evidence>
<dbReference type="EMBL" id="JADRCR010000012">
    <property type="protein sequence ID" value="MBK5145552.1"/>
    <property type="molecule type" value="Genomic_DNA"/>
</dbReference>
<dbReference type="NCBIfam" id="TIGR02762">
    <property type="entry name" value="TraL_TIGR"/>
    <property type="match status" value="1"/>
</dbReference>
<keyword evidence="1" id="KW-0812">Transmembrane</keyword>